<comment type="caution">
    <text evidence="1">The sequence shown here is derived from an EMBL/GenBank/DDBJ whole genome shotgun (WGS) entry which is preliminary data.</text>
</comment>
<evidence type="ECO:0000313" key="2">
    <source>
        <dbReference type="Proteomes" id="UP001177670"/>
    </source>
</evidence>
<dbReference type="SUPFAM" id="SSF51695">
    <property type="entry name" value="PLC-like phosphodiesterases"/>
    <property type="match status" value="1"/>
</dbReference>
<protein>
    <submittedName>
        <fullName evidence="1">Uncharacterized protein</fullName>
    </submittedName>
</protein>
<proteinExistence type="predicted"/>
<dbReference type="InterPro" id="IPR017946">
    <property type="entry name" value="PLC-like_Pdiesterase_TIM-brl"/>
</dbReference>
<dbReference type="GO" id="GO:0006629">
    <property type="term" value="P:lipid metabolic process"/>
    <property type="evidence" value="ECO:0007669"/>
    <property type="project" value="InterPro"/>
</dbReference>
<dbReference type="Gene3D" id="3.20.20.190">
    <property type="entry name" value="Phosphatidylinositol (PI) phosphodiesterase"/>
    <property type="match status" value="1"/>
</dbReference>
<keyword evidence="2" id="KW-1185">Reference proteome</keyword>
<accession>A0AA40GBJ5</accession>
<dbReference type="AlphaFoldDB" id="A0AA40GBJ5"/>
<gene>
    <name evidence="1" type="ORF">K0M31_007504</name>
</gene>
<dbReference type="GO" id="GO:0008081">
    <property type="term" value="F:phosphoric diester hydrolase activity"/>
    <property type="evidence" value="ECO:0007669"/>
    <property type="project" value="InterPro"/>
</dbReference>
<sequence>MKERKDILGPLKMKQIFLPGTHNSAIYDENGKRTSIISDLAVTQDLDIWTINTRRVRYLDIRVAYYPDTKEMWWTSHGPFYRSVSLKNCYRSSEKVLDNTEKRNRDNGYP</sequence>
<dbReference type="Proteomes" id="UP001177670">
    <property type="component" value="Unassembled WGS sequence"/>
</dbReference>
<dbReference type="EMBL" id="JAHYIQ010000002">
    <property type="protein sequence ID" value="KAK1134724.1"/>
    <property type="molecule type" value="Genomic_DNA"/>
</dbReference>
<evidence type="ECO:0000313" key="1">
    <source>
        <dbReference type="EMBL" id="KAK1134724.1"/>
    </source>
</evidence>
<organism evidence="1 2">
    <name type="scientific">Melipona bicolor</name>
    <dbReference type="NCBI Taxonomy" id="60889"/>
    <lineage>
        <taxon>Eukaryota</taxon>
        <taxon>Metazoa</taxon>
        <taxon>Ecdysozoa</taxon>
        <taxon>Arthropoda</taxon>
        <taxon>Hexapoda</taxon>
        <taxon>Insecta</taxon>
        <taxon>Pterygota</taxon>
        <taxon>Neoptera</taxon>
        <taxon>Endopterygota</taxon>
        <taxon>Hymenoptera</taxon>
        <taxon>Apocrita</taxon>
        <taxon>Aculeata</taxon>
        <taxon>Apoidea</taxon>
        <taxon>Anthophila</taxon>
        <taxon>Apidae</taxon>
        <taxon>Melipona</taxon>
    </lineage>
</organism>
<reference evidence="1" key="1">
    <citation type="submission" date="2021-10" db="EMBL/GenBank/DDBJ databases">
        <title>Melipona bicolor Genome sequencing and assembly.</title>
        <authorList>
            <person name="Araujo N.S."/>
            <person name="Arias M.C."/>
        </authorList>
    </citation>
    <scope>NUCLEOTIDE SEQUENCE</scope>
    <source>
        <strain evidence="1">USP_2M_L1-L4_2017</strain>
        <tissue evidence="1">Whole body</tissue>
    </source>
</reference>
<name>A0AA40GBJ5_9HYME</name>